<keyword evidence="2" id="KW-1185">Reference proteome</keyword>
<dbReference type="EMBL" id="BGPR01002964">
    <property type="protein sequence ID" value="GBM81755.1"/>
    <property type="molecule type" value="Genomic_DNA"/>
</dbReference>
<evidence type="ECO:0000313" key="2">
    <source>
        <dbReference type="Proteomes" id="UP000499080"/>
    </source>
</evidence>
<name>A0A4Y2IVS7_ARAVE</name>
<sequence length="102" mass="11458">MLDSDYFVAAAKDHVHPCSLLNLRDIYVPNDNFHLAHQTKSRPNRFACPAAIGLDRQKRPSRAAGASHWNDRGWLLSGGRGLRVQLEGYFLLPLLTCATEEK</sequence>
<gene>
    <name evidence="1" type="ORF">AVEN_13472_1</name>
</gene>
<evidence type="ECO:0000313" key="1">
    <source>
        <dbReference type="EMBL" id="GBM81755.1"/>
    </source>
</evidence>
<comment type="caution">
    <text evidence="1">The sequence shown here is derived from an EMBL/GenBank/DDBJ whole genome shotgun (WGS) entry which is preliminary data.</text>
</comment>
<proteinExistence type="predicted"/>
<reference evidence="1 2" key="1">
    <citation type="journal article" date="2019" name="Sci. Rep.">
        <title>Orb-weaving spider Araneus ventricosus genome elucidates the spidroin gene catalogue.</title>
        <authorList>
            <person name="Kono N."/>
            <person name="Nakamura H."/>
            <person name="Ohtoshi R."/>
            <person name="Moran D.A.P."/>
            <person name="Shinohara A."/>
            <person name="Yoshida Y."/>
            <person name="Fujiwara M."/>
            <person name="Mori M."/>
            <person name="Tomita M."/>
            <person name="Arakawa K."/>
        </authorList>
    </citation>
    <scope>NUCLEOTIDE SEQUENCE [LARGE SCALE GENOMIC DNA]</scope>
</reference>
<protein>
    <submittedName>
        <fullName evidence="1">Uncharacterized protein</fullName>
    </submittedName>
</protein>
<accession>A0A4Y2IVS7</accession>
<organism evidence="1 2">
    <name type="scientific">Araneus ventricosus</name>
    <name type="common">Orbweaver spider</name>
    <name type="synonym">Epeira ventricosa</name>
    <dbReference type="NCBI Taxonomy" id="182803"/>
    <lineage>
        <taxon>Eukaryota</taxon>
        <taxon>Metazoa</taxon>
        <taxon>Ecdysozoa</taxon>
        <taxon>Arthropoda</taxon>
        <taxon>Chelicerata</taxon>
        <taxon>Arachnida</taxon>
        <taxon>Araneae</taxon>
        <taxon>Araneomorphae</taxon>
        <taxon>Entelegynae</taxon>
        <taxon>Araneoidea</taxon>
        <taxon>Araneidae</taxon>
        <taxon>Araneus</taxon>
    </lineage>
</organism>
<dbReference type="Proteomes" id="UP000499080">
    <property type="component" value="Unassembled WGS sequence"/>
</dbReference>
<dbReference type="AlphaFoldDB" id="A0A4Y2IVS7"/>